<reference evidence="2" key="1">
    <citation type="submission" date="2022-05" db="EMBL/GenBank/DDBJ databases">
        <title>The Musa troglodytarum L. genome provides insights into the mechanism of non-climacteric behaviour and enrichment of carotenoids.</title>
        <authorList>
            <person name="Wang J."/>
        </authorList>
    </citation>
    <scope>NUCLEOTIDE SEQUENCE</scope>
    <source>
        <tissue evidence="2">Leaf</tissue>
    </source>
</reference>
<evidence type="ECO:0000313" key="2">
    <source>
        <dbReference type="EMBL" id="URD87644.1"/>
    </source>
</evidence>
<sequence>MNGPPSSTPAGSLFCLMTTGMVPWISWITPTVHKAGGREEAAALNGGARTRRQALKARAPARGGQRRRTCSGPQPDVKRIKCVRGFALAINGCGDRAGGDVTLSASRSPVRATHP</sequence>
<evidence type="ECO:0000256" key="1">
    <source>
        <dbReference type="SAM" id="MobiDB-lite"/>
    </source>
</evidence>
<evidence type="ECO:0000313" key="3">
    <source>
        <dbReference type="Proteomes" id="UP001055439"/>
    </source>
</evidence>
<dbReference type="Proteomes" id="UP001055439">
    <property type="component" value="Chromosome 2"/>
</dbReference>
<gene>
    <name evidence="2" type="ORF">MUK42_15175</name>
</gene>
<protein>
    <submittedName>
        <fullName evidence="2">Uncharacterized protein</fullName>
    </submittedName>
</protein>
<name>A0A9E7JP40_9LILI</name>
<keyword evidence="3" id="KW-1185">Reference proteome</keyword>
<accession>A0A9E7JP40</accession>
<organism evidence="2 3">
    <name type="scientific">Musa troglodytarum</name>
    <name type="common">fe'i banana</name>
    <dbReference type="NCBI Taxonomy" id="320322"/>
    <lineage>
        <taxon>Eukaryota</taxon>
        <taxon>Viridiplantae</taxon>
        <taxon>Streptophyta</taxon>
        <taxon>Embryophyta</taxon>
        <taxon>Tracheophyta</taxon>
        <taxon>Spermatophyta</taxon>
        <taxon>Magnoliopsida</taxon>
        <taxon>Liliopsida</taxon>
        <taxon>Zingiberales</taxon>
        <taxon>Musaceae</taxon>
        <taxon>Musa</taxon>
    </lineage>
</organism>
<feature type="region of interest" description="Disordered" evidence="1">
    <location>
        <begin position="43"/>
        <end position="75"/>
    </location>
</feature>
<dbReference type="AlphaFoldDB" id="A0A9E7JP40"/>
<dbReference type="EMBL" id="CP097504">
    <property type="protein sequence ID" value="URD87644.1"/>
    <property type="molecule type" value="Genomic_DNA"/>
</dbReference>
<proteinExistence type="predicted"/>